<sequence>MISIRCGAETICWKMVNNSVDLPGVIKDLVGSLKGSRYAGNGSLLWGGGDLRW</sequence>
<dbReference type="Proteomes" id="UP000602653">
    <property type="component" value="Chromosome"/>
</dbReference>
<protein>
    <submittedName>
        <fullName evidence="1">Uncharacterized protein</fullName>
    </submittedName>
</protein>
<evidence type="ECO:0000313" key="1">
    <source>
        <dbReference type="EMBL" id="QRV02902.1"/>
    </source>
</evidence>
<proteinExistence type="predicted"/>
<keyword evidence="2" id="KW-1185">Reference proteome</keyword>
<gene>
    <name evidence="1" type="ORF">JTE88_04050</name>
</gene>
<dbReference type="RefSeq" id="WP_204425558.1">
    <property type="nucleotide sequence ID" value="NZ_CP070228.1"/>
</dbReference>
<organism evidence="1 2">
    <name type="scientific">Arcanobacterium phocisimile</name>
    <dbReference type="NCBI Taxonomy" id="1302235"/>
    <lineage>
        <taxon>Bacteria</taxon>
        <taxon>Bacillati</taxon>
        <taxon>Actinomycetota</taxon>
        <taxon>Actinomycetes</taxon>
        <taxon>Actinomycetales</taxon>
        <taxon>Actinomycetaceae</taxon>
        <taxon>Arcanobacterium</taxon>
    </lineage>
</organism>
<reference evidence="1 2" key="1">
    <citation type="submission" date="2021-02" db="EMBL/GenBank/DDBJ databases">
        <title>Complete Genome Sequence of Arcanobacterium phocisimile strain DSM 26142T from a harbour seal.</title>
        <authorList>
            <person name="Borowiak M."/>
            <person name="Alssahen M."/>
            <person name="Malorny B."/>
            <person name="Laemmler C."/>
            <person name="Siebert U."/>
            <person name="Ploetz M."/>
            <person name="Abdulmawjood A."/>
        </authorList>
    </citation>
    <scope>NUCLEOTIDE SEQUENCE [LARGE SCALE GENOMIC DNA]</scope>
    <source>
        <strain evidence="1 2">DSM 26142</strain>
    </source>
</reference>
<accession>A0ABX7IIG6</accession>
<evidence type="ECO:0000313" key="2">
    <source>
        <dbReference type="Proteomes" id="UP000602653"/>
    </source>
</evidence>
<dbReference type="EMBL" id="CP070228">
    <property type="protein sequence ID" value="QRV02902.1"/>
    <property type="molecule type" value="Genomic_DNA"/>
</dbReference>
<name>A0ABX7IIG6_9ACTO</name>